<dbReference type="RefSeq" id="WP_188813150.1">
    <property type="nucleotide sequence ID" value="NZ_BAAAWV010000001.1"/>
</dbReference>
<evidence type="ECO:0000256" key="1">
    <source>
        <dbReference type="SAM" id="Phobius"/>
    </source>
</evidence>
<keyword evidence="3" id="KW-1185">Reference proteome</keyword>
<proteinExistence type="predicted"/>
<gene>
    <name evidence="2" type="ORF">GCM10011577_35490</name>
</gene>
<feature type="transmembrane region" description="Helical" evidence="1">
    <location>
        <begin position="42"/>
        <end position="59"/>
    </location>
</feature>
<dbReference type="Proteomes" id="UP000596938">
    <property type="component" value="Unassembled WGS sequence"/>
</dbReference>
<name>A0ABQ1XZD4_9MICC</name>
<feature type="transmembrane region" description="Helical" evidence="1">
    <location>
        <begin position="15"/>
        <end position="35"/>
    </location>
</feature>
<reference evidence="3" key="1">
    <citation type="journal article" date="2019" name="Int. J. Syst. Evol. Microbiol.">
        <title>The Global Catalogue of Microorganisms (GCM) 10K type strain sequencing project: providing services to taxonomists for standard genome sequencing and annotation.</title>
        <authorList>
            <consortium name="The Broad Institute Genomics Platform"/>
            <consortium name="The Broad Institute Genome Sequencing Center for Infectious Disease"/>
            <person name="Wu L."/>
            <person name="Ma J."/>
        </authorList>
    </citation>
    <scope>NUCLEOTIDE SEQUENCE [LARGE SCALE GENOMIC DNA]</scope>
    <source>
        <strain evidence="3">CGMCC 1.1927</strain>
    </source>
</reference>
<accession>A0ABQ1XZD4</accession>
<comment type="caution">
    <text evidence="2">The sequence shown here is derived from an EMBL/GenBank/DDBJ whole genome shotgun (WGS) entry which is preliminary data.</text>
</comment>
<keyword evidence="1" id="KW-1133">Transmembrane helix</keyword>
<sequence>MTLGDATPNTDGRPWAFAAVCVMVPALTLMVFNLADPVIQLLPWYVATYLLIGACIFGPTRKLPSLRQAVAFLLPGALLVPLALTNVGWWCGGWLLGLPAWGLLLSRWTPGNPLPAVQVLKFHGLLLLGMTIYTFNGIYPIPSLGLFLLPIIPLVRLAYPAYRARPLQAAVEVVLAVAAVVVAFAIPTPEGSWSSPWVYAGGAATAGLMIAYWAWWLPRHSRRRRLDTGAIV</sequence>
<keyword evidence="1" id="KW-0812">Transmembrane</keyword>
<organism evidence="2 3">
    <name type="scientific">Pseudarthrobacter polychromogenes</name>
    <dbReference type="NCBI Taxonomy" id="1676"/>
    <lineage>
        <taxon>Bacteria</taxon>
        <taxon>Bacillati</taxon>
        <taxon>Actinomycetota</taxon>
        <taxon>Actinomycetes</taxon>
        <taxon>Micrococcales</taxon>
        <taxon>Micrococcaceae</taxon>
        <taxon>Pseudarthrobacter</taxon>
    </lineage>
</organism>
<evidence type="ECO:0000313" key="3">
    <source>
        <dbReference type="Proteomes" id="UP000596938"/>
    </source>
</evidence>
<evidence type="ECO:0000313" key="2">
    <source>
        <dbReference type="EMBL" id="GGH07864.1"/>
    </source>
</evidence>
<feature type="transmembrane region" description="Helical" evidence="1">
    <location>
        <begin position="79"/>
        <end position="104"/>
    </location>
</feature>
<dbReference type="EMBL" id="BMKU01000014">
    <property type="protein sequence ID" value="GGH07864.1"/>
    <property type="molecule type" value="Genomic_DNA"/>
</dbReference>
<keyword evidence="1" id="KW-0472">Membrane</keyword>
<feature type="transmembrane region" description="Helical" evidence="1">
    <location>
        <begin position="198"/>
        <end position="217"/>
    </location>
</feature>
<protein>
    <submittedName>
        <fullName evidence="2">Uncharacterized protein</fullName>
    </submittedName>
</protein>
<feature type="transmembrane region" description="Helical" evidence="1">
    <location>
        <begin position="166"/>
        <end position="186"/>
    </location>
</feature>